<keyword evidence="2" id="KW-1185">Reference proteome</keyword>
<protein>
    <recommendedName>
        <fullName evidence="3">DUF1488 family protein</fullName>
    </recommendedName>
</protein>
<dbReference type="InterPro" id="IPR009962">
    <property type="entry name" value="DUF1488"/>
</dbReference>
<evidence type="ECO:0008006" key="3">
    <source>
        <dbReference type="Google" id="ProtNLM"/>
    </source>
</evidence>
<evidence type="ECO:0000313" key="1">
    <source>
        <dbReference type="EMBL" id="GAA4328524.1"/>
    </source>
</evidence>
<dbReference type="SUPFAM" id="SSF160272">
    <property type="entry name" value="Shew3726-like"/>
    <property type="match status" value="1"/>
</dbReference>
<dbReference type="EMBL" id="BAABFO010000005">
    <property type="protein sequence ID" value="GAA4328524.1"/>
    <property type="molecule type" value="Genomic_DNA"/>
</dbReference>
<dbReference type="RefSeq" id="WP_345247790.1">
    <property type="nucleotide sequence ID" value="NZ_BAABFO010000005.1"/>
</dbReference>
<name>A0ABP8GR64_9BURK</name>
<organism evidence="1 2">
    <name type="scientific">Pigmentiphaga soli</name>
    <dbReference type="NCBI Taxonomy" id="1007095"/>
    <lineage>
        <taxon>Bacteria</taxon>
        <taxon>Pseudomonadati</taxon>
        <taxon>Pseudomonadota</taxon>
        <taxon>Betaproteobacteria</taxon>
        <taxon>Burkholderiales</taxon>
        <taxon>Alcaligenaceae</taxon>
        <taxon>Pigmentiphaga</taxon>
    </lineage>
</organism>
<accession>A0ABP8GR64</accession>
<sequence length="89" mass="9481">MSTELAKEVQPMVMDGAVRFTARFEGRKAQEFEISGDALTEIFGAGSRSEEDLLEAFRRGKAEILSVAAEAGGTPTSGVVPLGTGDFRQ</sequence>
<dbReference type="Proteomes" id="UP001501671">
    <property type="component" value="Unassembled WGS sequence"/>
</dbReference>
<reference evidence="2" key="1">
    <citation type="journal article" date="2019" name="Int. J. Syst. Evol. Microbiol.">
        <title>The Global Catalogue of Microorganisms (GCM) 10K type strain sequencing project: providing services to taxonomists for standard genome sequencing and annotation.</title>
        <authorList>
            <consortium name="The Broad Institute Genomics Platform"/>
            <consortium name="The Broad Institute Genome Sequencing Center for Infectious Disease"/>
            <person name="Wu L."/>
            <person name="Ma J."/>
        </authorList>
    </citation>
    <scope>NUCLEOTIDE SEQUENCE [LARGE SCALE GENOMIC DNA]</scope>
    <source>
        <strain evidence="2">JCM 17666</strain>
    </source>
</reference>
<comment type="caution">
    <text evidence="1">The sequence shown here is derived from an EMBL/GenBank/DDBJ whole genome shotgun (WGS) entry which is preliminary data.</text>
</comment>
<proteinExistence type="predicted"/>
<dbReference type="InterPro" id="IPR036692">
    <property type="entry name" value="Shew3726-like_sf"/>
</dbReference>
<gene>
    <name evidence="1" type="ORF">GCM10023144_14410</name>
</gene>
<evidence type="ECO:0000313" key="2">
    <source>
        <dbReference type="Proteomes" id="UP001501671"/>
    </source>
</evidence>
<dbReference type="Pfam" id="PF07369">
    <property type="entry name" value="DUF1488"/>
    <property type="match status" value="1"/>
</dbReference>